<organism evidence="1 2">
    <name type="scientific">Chryseobacterium nepalense</name>
    <dbReference type="NCBI Taxonomy" id="1854498"/>
    <lineage>
        <taxon>Bacteria</taxon>
        <taxon>Pseudomonadati</taxon>
        <taxon>Bacteroidota</taxon>
        <taxon>Flavobacteriia</taxon>
        <taxon>Flavobacteriales</taxon>
        <taxon>Weeksellaceae</taxon>
        <taxon>Chryseobacterium group</taxon>
        <taxon>Chryseobacterium</taxon>
    </lineage>
</organism>
<gene>
    <name evidence="1" type="ORF">M0D58_17585</name>
</gene>
<dbReference type="Proteomes" id="UP000830552">
    <property type="component" value="Chromosome"/>
</dbReference>
<keyword evidence="2" id="KW-1185">Reference proteome</keyword>
<name>A0ABY4K4X6_9FLAO</name>
<dbReference type="RefSeq" id="WP_248392169.1">
    <property type="nucleotide sequence ID" value="NZ_CP096203.1"/>
</dbReference>
<evidence type="ECO:0000313" key="2">
    <source>
        <dbReference type="Proteomes" id="UP000830552"/>
    </source>
</evidence>
<proteinExistence type="predicted"/>
<dbReference type="EMBL" id="CP096203">
    <property type="protein sequence ID" value="UPQ75843.1"/>
    <property type="molecule type" value="Genomic_DNA"/>
</dbReference>
<accession>A0ABY4K4X6</accession>
<evidence type="ECO:0000313" key="1">
    <source>
        <dbReference type="EMBL" id="UPQ75843.1"/>
    </source>
</evidence>
<sequence>METSGVLRKFPALCARPKKSSGGFPQLAGDLRRCTEESRRLLETSGGVRRFVSGLFLNYVEIRNGMWWWFFIFNGYLFDK</sequence>
<protein>
    <submittedName>
        <fullName evidence="1">Uncharacterized protein</fullName>
    </submittedName>
</protein>
<reference evidence="1" key="1">
    <citation type="submission" date="2022-04" db="EMBL/GenBank/DDBJ databases">
        <title>Evolutionary, genomic, and biogeographic characterization of Chryseobacterium nepalense represented by a plastic-degrading bacterium AC3.</title>
        <authorList>
            <person name="Yin Z."/>
            <person name="Liu X."/>
            <person name="Wang D."/>
            <person name="Xie Z."/>
        </authorList>
    </citation>
    <scope>NUCLEOTIDE SEQUENCE</scope>
    <source>
        <strain evidence="1">AC3</strain>
    </source>
</reference>